<evidence type="ECO:0000313" key="5">
    <source>
        <dbReference type="EMBL" id="VAW80317.1"/>
    </source>
</evidence>
<name>A0A3B0YY63_9ZZZZ</name>
<dbReference type="InterPro" id="IPR001296">
    <property type="entry name" value="Glyco_trans_1"/>
</dbReference>
<dbReference type="AlphaFoldDB" id="A0A3B0YY63"/>
<evidence type="ECO:0000259" key="3">
    <source>
        <dbReference type="Pfam" id="PF00534"/>
    </source>
</evidence>
<dbReference type="InterPro" id="IPR028098">
    <property type="entry name" value="Glyco_trans_4-like_N"/>
</dbReference>
<reference evidence="5" key="1">
    <citation type="submission" date="2018-06" db="EMBL/GenBank/DDBJ databases">
        <authorList>
            <person name="Zhirakovskaya E."/>
        </authorList>
    </citation>
    <scope>NUCLEOTIDE SEQUENCE</scope>
</reference>
<dbReference type="PANTHER" id="PTHR12526:SF629">
    <property type="entry name" value="TEICHURONIC ACID BIOSYNTHESIS GLYCOSYLTRANSFERASE TUAH-RELATED"/>
    <property type="match status" value="1"/>
</dbReference>
<dbReference type="GO" id="GO:0016757">
    <property type="term" value="F:glycosyltransferase activity"/>
    <property type="evidence" value="ECO:0007669"/>
    <property type="project" value="UniProtKB-KW"/>
</dbReference>
<dbReference type="Pfam" id="PF13439">
    <property type="entry name" value="Glyco_transf_4"/>
    <property type="match status" value="1"/>
</dbReference>
<dbReference type="SUPFAM" id="SSF53756">
    <property type="entry name" value="UDP-Glycosyltransferase/glycogen phosphorylase"/>
    <property type="match status" value="1"/>
</dbReference>
<evidence type="ECO:0000256" key="1">
    <source>
        <dbReference type="ARBA" id="ARBA00022676"/>
    </source>
</evidence>
<feature type="domain" description="Glycosyltransferase subfamily 4-like N-terminal" evidence="4">
    <location>
        <begin position="19"/>
        <end position="172"/>
    </location>
</feature>
<accession>A0A3B0YY63</accession>
<feature type="domain" description="Glycosyl transferase family 1" evidence="3">
    <location>
        <begin position="189"/>
        <end position="338"/>
    </location>
</feature>
<protein>
    <recommendedName>
        <fullName evidence="6">Glycosyl transferase family 1 domain-containing protein</fullName>
    </recommendedName>
</protein>
<dbReference type="EMBL" id="UOFL01000196">
    <property type="protein sequence ID" value="VAW80317.1"/>
    <property type="molecule type" value="Genomic_DNA"/>
</dbReference>
<dbReference type="Gene3D" id="3.40.50.2000">
    <property type="entry name" value="Glycogen Phosphorylase B"/>
    <property type="match status" value="2"/>
</dbReference>
<keyword evidence="1" id="KW-0328">Glycosyltransferase</keyword>
<proteinExistence type="predicted"/>
<organism evidence="5">
    <name type="scientific">hydrothermal vent metagenome</name>
    <dbReference type="NCBI Taxonomy" id="652676"/>
    <lineage>
        <taxon>unclassified sequences</taxon>
        <taxon>metagenomes</taxon>
        <taxon>ecological metagenomes</taxon>
    </lineage>
</organism>
<dbReference type="Pfam" id="PF00534">
    <property type="entry name" value="Glycos_transf_1"/>
    <property type="match status" value="1"/>
</dbReference>
<sequence length="376" mass="43212">MLLVANWESNVGYAWWLMESFWIEIAKHLASRNMQSLLIYPEITKIPETITNSGITVAKHRFQDKTLTGLRNLHKLIKRYNIKHIYLTDSPTYSLMYLILRLWGINTITIHEHTPGERTPPGKLLKFIKKAIHRTPLITANRYIAVSEYIFDRFINISCIPFHKCRCASNGIIPFELKGLNQYYAHQLFGIPKEKVIVVTTGRATYYKKIDFFIKCANELVNIRSMNNFHFVYCGDGPNLEDFKNMVYIFKLNKNFTFAGRRNDIRQILPSCHIGLHTSAGEVGYSLSILEYMSANLLTIVPDNPSVSLATTNNVTGLLYKENDILDCADKISLFNASNEISTIRKNGQDSISSQFNLKNTHVQLVKHFDETYINS</sequence>
<keyword evidence="2" id="KW-0808">Transferase</keyword>
<gene>
    <name evidence="5" type="ORF">MNBD_GAMMA12-2376</name>
</gene>
<evidence type="ECO:0000259" key="4">
    <source>
        <dbReference type="Pfam" id="PF13439"/>
    </source>
</evidence>
<evidence type="ECO:0000256" key="2">
    <source>
        <dbReference type="ARBA" id="ARBA00022679"/>
    </source>
</evidence>
<dbReference type="CDD" id="cd03801">
    <property type="entry name" value="GT4_PimA-like"/>
    <property type="match status" value="1"/>
</dbReference>
<evidence type="ECO:0008006" key="6">
    <source>
        <dbReference type="Google" id="ProtNLM"/>
    </source>
</evidence>
<dbReference type="PANTHER" id="PTHR12526">
    <property type="entry name" value="GLYCOSYLTRANSFERASE"/>
    <property type="match status" value="1"/>
</dbReference>